<feature type="compositionally biased region" description="Basic and acidic residues" evidence="1">
    <location>
        <begin position="112"/>
        <end position="125"/>
    </location>
</feature>
<feature type="compositionally biased region" description="Basic and acidic residues" evidence="1">
    <location>
        <begin position="133"/>
        <end position="144"/>
    </location>
</feature>
<feature type="region of interest" description="Disordered" evidence="1">
    <location>
        <begin position="78"/>
        <end position="173"/>
    </location>
</feature>
<dbReference type="OrthoDB" id="3383452at2"/>
<dbReference type="Proteomes" id="UP000002247">
    <property type="component" value="Chromosome"/>
</dbReference>
<dbReference type="EMBL" id="CP001958">
    <property type="protein sequence ID" value="ADG96532.1"/>
    <property type="molecule type" value="Genomic_DNA"/>
</dbReference>
<feature type="region of interest" description="Disordered" evidence="1">
    <location>
        <begin position="248"/>
        <end position="270"/>
    </location>
</feature>
<proteinExistence type="predicted"/>
<gene>
    <name evidence="2" type="ordered locus">Srot_0039</name>
</gene>
<evidence type="ECO:0000313" key="3">
    <source>
        <dbReference type="Proteomes" id="UP000002247"/>
    </source>
</evidence>
<dbReference type="STRING" id="640132.Srot_0039"/>
<dbReference type="HOGENOM" id="CLU_965431_0_0_11"/>
<sequence length="311" mass="34362">MSWFKVDDGFYAHPKVMGLSDGALSLWTLAGTWCAHQLTDGVVPHAALSMHRGTPERAQELVEAGLWELHPKGHKFHDWEQYQPTKEQVEAEREAAKERMKAARAKRKAAKPVRENTEDGSRDVPENTEDGSEDVRANTDRTSGEVRLTPTRPDPSLSTDVDNSSTSPSAQCSPAELRAEFAAFWTVYPRKSGKAKAEKAFERARRKTTVEAMTEAAGRYRDDPNREAGFTKEAATWLNQECWNDPPLPPRFERTSAKPPPGPLDGYGAGVKSQIGWEMLSPTPDPQAVAMAEAAGYKPPSNGHRLREVGA</sequence>
<feature type="compositionally biased region" description="Basic residues" evidence="1">
    <location>
        <begin position="102"/>
        <end position="111"/>
    </location>
</feature>
<name>D6Z9K5_SEGRD</name>
<dbReference type="KEGG" id="srt:Srot_0039"/>
<evidence type="ECO:0000256" key="1">
    <source>
        <dbReference type="SAM" id="MobiDB-lite"/>
    </source>
</evidence>
<keyword evidence="3" id="KW-1185">Reference proteome</keyword>
<feature type="compositionally biased region" description="Polar residues" evidence="1">
    <location>
        <begin position="156"/>
        <end position="172"/>
    </location>
</feature>
<organism evidence="2 3">
    <name type="scientific">Segniliparus rotundus (strain ATCC BAA-972 / CDC 1076 / CIP 108378 / DSM 44985 / JCM 13578)</name>
    <dbReference type="NCBI Taxonomy" id="640132"/>
    <lineage>
        <taxon>Bacteria</taxon>
        <taxon>Bacillati</taxon>
        <taxon>Actinomycetota</taxon>
        <taxon>Actinomycetes</taxon>
        <taxon>Mycobacteriales</taxon>
        <taxon>Segniliparaceae</taxon>
        <taxon>Segniliparus</taxon>
    </lineage>
</organism>
<feature type="compositionally biased region" description="Basic and acidic residues" evidence="1">
    <location>
        <begin position="87"/>
        <end position="101"/>
    </location>
</feature>
<dbReference type="eggNOG" id="ENOG50336MN">
    <property type="taxonomic scope" value="Bacteria"/>
</dbReference>
<protein>
    <recommendedName>
        <fullName evidence="4">DUF1376 domain-containing protein</fullName>
    </recommendedName>
</protein>
<dbReference type="RefSeq" id="WP_013136988.1">
    <property type="nucleotide sequence ID" value="NC_014168.1"/>
</dbReference>
<accession>D6Z9K5</accession>
<evidence type="ECO:0008006" key="4">
    <source>
        <dbReference type="Google" id="ProtNLM"/>
    </source>
</evidence>
<dbReference type="AlphaFoldDB" id="D6Z9K5"/>
<reference evidence="2 3" key="1">
    <citation type="journal article" date="2010" name="Stand. Genomic Sci.">
        <title>Complete genome sequence of Segniliparus rotundus type strain (CDC 1076).</title>
        <authorList>
            <person name="Sikorski J."/>
            <person name="Lapidus A."/>
            <person name="Copeland A."/>
            <person name="Misra M."/>
            <person name="Glavina Del Rio T."/>
            <person name="Nolan M."/>
            <person name="Lucas S."/>
            <person name="Chen F."/>
            <person name="Tice H."/>
            <person name="Cheng J.F."/>
            <person name="Jando M."/>
            <person name="Schneider S."/>
            <person name="Bruce D."/>
            <person name="Goodwin L."/>
            <person name="Pitluck S."/>
            <person name="Liolios K."/>
            <person name="Mikhailova N."/>
            <person name="Pati A."/>
            <person name="Ivanova N."/>
            <person name="Mavromatis K."/>
            <person name="Chen A."/>
            <person name="Palaniappan K."/>
            <person name="Chertkov O."/>
            <person name="Land M."/>
            <person name="Hauser L."/>
            <person name="Chang Y.J."/>
            <person name="Jeffries C.D."/>
            <person name="Brettin T."/>
            <person name="Detter J.C."/>
            <person name="Han C."/>
            <person name="Rohde M."/>
            <person name="Goker M."/>
            <person name="Bristow J."/>
            <person name="Eisen J.A."/>
            <person name="Markowitz V."/>
            <person name="Hugenholtz P."/>
            <person name="Kyrpides N.C."/>
            <person name="Klenk H.P."/>
        </authorList>
    </citation>
    <scope>NUCLEOTIDE SEQUENCE [LARGE SCALE GENOMIC DNA]</scope>
    <source>
        <strain evidence="3">ATCC BAA-972 / CDC 1076 / CIP 108378 / DSM 44985 / JCM 13578</strain>
    </source>
</reference>
<evidence type="ECO:0000313" key="2">
    <source>
        <dbReference type="EMBL" id="ADG96532.1"/>
    </source>
</evidence>